<dbReference type="Pfam" id="PF01510">
    <property type="entry name" value="Amidase_2"/>
    <property type="match status" value="1"/>
</dbReference>
<comment type="caution">
    <text evidence="2">The sequence shown here is derived from an EMBL/GenBank/DDBJ whole genome shotgun (WGS) entry which is preliminary data.</text>
</comment>
<feature type="domain" description="N-acetylmuramoyl-L-alanine amidase" evidence="1">
    <location>
        <begin position="36"/>
        <end position="174"/>
    </location>
</feature>
<dbReference type="RefSeq" id="WP_060779217.1">
    <property type="nucleotide sequence ID" value="NZ_LRBD01000186.1"/>
</dbReference>
<accession>A0A132P4D4</accession>
<evidence type="ECO:0000313" key="2">
    <source>
        <dbReference type="EMBL" id="KWX17175.1"/>
    </source>
</evidence>
<dbReference type="InterPro" id="IPR036505">
    <property type="entry name" value="Amidase/PGRP_sf"/>
</dbReference>
<dbReference type="AlphaFoldDB" id="A0A132P4D4"/>
<sequence length="339" mass="38047">MRKKITITAMSLLTALFLLPINGFAYTINNEFNLGVNEGSSQVANNQYILLHETANETATGRNEAQYMQRSWTSAYTAYIVGDGGIVYQVGQPGYVQYGAGSYANANSPVQIELQHTHDKATFEKNYKAYVELARDSAKKYGIPLTLDTPYNQPGIKSHLWVTQNIWGDHTDPYGYLSEMGVSKEKLAYDIAHGFTDENPTTSDDKPVIDPTRAGAANPTLTDGTNYAHIDQFGEIENANLHVAGWHIANYKYEYIFIMDYNTGKELARVRADGIYRPDVNQAYGTSGNVGYHVSFNMRNFPNKKVYVMMRATNDPEGNTKGGAQDFHDKRWYLNIPKR</sequence>
<dbReference type="Gene3D" id="3.40.80.10">
    <property type="entry name" value="Peptidoglycan recognition protein-like"/>
    <property type="match status" value="1"/>
</dbReference>
<dbReference type="Proteomes" id="UP000070452">
    <property type="component" value="Unassembled WGS sequence"/>
</dbReference>
<reference evidence="2 3" key="1">
    <citation type="submission" date="2016-01" db="EMBL/GenBank/DDBJ databases">
        <title>Molecular Mechanisms for transfer of large genomic segments between Enterococcus faecium strains.</title>
        <authorList>
            <person name="Garcia-Solache M.A."/>
            <person name="Lebreton F."/>
            <person name="Mclaughlin R.E."/>
            <person name="Whiteaker J.D."/>
            <person name="Gilmore M.S."/>
            <person name="Rice L.B."/>
        </authorList>
    </citation>
    <scope>NUCLEOTIDE SEQUENCE [LARGE SCALE GENOMIC DNA]</scope>
    <source>
        <strain evidence="2 3">D344RRF x C68</strain>
    </source>
</reference>
<name>A0A132P4D4_ENTFC</name>
<dbReference type="GO" id="GO:0009253">
    <property type="term" value="P:peptidoglycan catabolic process"/>
    <property type="evidence" value="ECO:0007669"/>
    <property type="project" value="InterPro"/>
</dbReference>
<dbReference type="SUPFAM" id="SSF55846">
    <property type="entry name" value="N-acetylmuramoyl-L-alanine amidase-like"/>
    <property type="match status" value="1"/>
</dbReference>
<dbReference type="EMBL" id="LRHK01000001">
    <property type="protein sequence ID" value="KWX17175.1"/>
    <property type="molecule type" value="Genomic_DNA"/>
</dbReference>
<gene>
    <name evidence="2" type="ORF">AWT83_01120</name>
</gene>
<evidence type="ECO:0000259" key="1">
    <source>
        <dbReference type="SMART" id="SM00644"/>
    </source>
</evidence>
<dbReference type="SMART" id="SM00644">
    <property type="entry name" value="Ami_2"/>
    <property type="match status" value="1"/>
</dbReference>
<dbReference type="GO" id="GO:0008745">
    <property type="term" value="F:N-acetylmuramoyl-L-alanine amidase activity"/>
    <property type="evidence" value="ECO:0007669"/>
    <property type="project" value="InterPro"/>
</dbReference>
<dbReference type="CDD" id="cd06583">
    <property type="entry name" value="PGRP"/>
    <property type="match status" value="1"/>
</dbReference>
<protein>
    <submittedName>
        <fullName evidence="2">N-acetylmuramoyl-L-alanine amidase</fullName>
    </submittedName>
</protein>
<organism evidence="2 3">
    <name type="scientific">Enterococcus faecium</name>
    <name type="common">Streptococcus faecium</name>
    <dbReference type="NCBI Taxonomy" id="1352"/>
    <lineage>
        <taxon>Bacteria</taxon>
        <taxon>Bacillati</taxon>
        <taxon>Bacillota</taxon>
        <taxon>Bacilli</taxon>
        <taxon>Lactobacillales</taxon>
        <taxon>Enterococcaceae</taxon>
        <taxon>Enterococcus</taxon>
    </lineage>
</organism>
<evidence type="ECO:0000313" key="3">
    <source>
        <dbReference type="Proteomes" id="UP000070452"/>
    </source>
</evidence>
<proteinExistence type="predicted"/>
<dbReference type="InterPro" id="IPR002502">
    <property type="entry name" value="Amidase_domain"/>
</dbReference>